<evidence type="ECO:0000313" key="1">
    <source>
        <dbReference type="EMBL" id="CAE6883413.1"/>
    </source>
</evidence>
<accession>A0A9N8MPY1</accession>
<dbReference type="Proteomes" id="UP000675121">
    <property type="component" value="Unassembled WGS sequence"/>
</dbReference>
<dbReference type="RefSeq" id="WP_201084837.1">
    <property type="nucleotide sequence ID" value="NZ_CAJNAS010000005.1"/>
</dbReference>
<protein>
    <submittedName>
        <fullName evidence="1">Uncharacterized protein</fullName>
    </submittedName>
</protein>
<sequence>MTIREKILEKYRSASIGEPGTEIYVEGEAARGIPADCENANVAIIGVDTFTITSGSTYPHLDGIMDFSPRVKRAWDDFRQRCNEAALKFMQEMRTEKGRDTYFSFVIIDADEYEKTQSQLR</sequence>
<evidence type="ECO:0000313" key="2">
    <source>
        <dbReference type="Proteomes" id="UP000675121"/>
    </source>
</evidence>
<proteinExistence type="predicted"/>
<gene>
    <name evidence="1" type="ORF">R70211_02263</name>
</gene>
<organism evidence="1 2">
    <name type="scientific">Paraburkholderia domus</name>
    <dbReference type="NCBI Taxonomy" id="2793075"/>
    <lineage>
        <taxon>Bacteria</taxon>
        <taxon>Pseudomonadati</taxon>
        <taxon>Pseudomonadota</taxon>
        <taxon>Betaproteobacteria</taxon>
        <taxon>Burkholderiales</taxon>
        <taxon>Burkholderiaceae</taxon>
        <taxon>Paraburkholderia</taxon>
    </lineage>
</organism>
<dbReference type="EMBL" id="CAJNAS010000005">
    <property type="protein sequence ID" value="CAE6883413.1"/>
    <property type="molecule type" value="Genomic_DNA"/>
</dbReference>
<comment type="caution">
    <text evidence="1">The sequence shown here is derived from an EMBL/GenBank/DDBJ whole genome shotgun (WGS) entry which is preliminary data.</text>
</comment>
<keyword evidence="2" id="KW-1185">Reference proteome</keyword>
<reference evidence="1" key="1">
    <citation type="submission" date="2021-02" db="EMBL/GenBank/DDBJ databases">
        <authorList>
            <person name="Vanwijnsberghe S."/>
        </authorList>
    </citation>
    <scope>NUCLEOTIDE SEQUENCE</scope>
    <source>
        <strain evidence="1">R-70211</strain>
    </source>
</reference>
<dbReference type="AlphaFoldDB" id="A0A9N8MPY1"/>
<name>A0A9N8MPY1_9BURK</name>